<dbReference type="HOGENOM" id="CLU_851587_0_0_4"/>
<sequence>MNTDLAVRSLLLDRSTGKYIKAVDEHGLADYVNLFSKRTEKSEVVIFDFSKAVSLFHENLSKQLAARDHRDLTVKRGTVFNTWVRLRSLTNDSMLIHTAFQVSRDAEEVLNWIYTRIPDLKEIYHSASDYSSRGAASEKNSAILKLSSEIETFFEVLLCHIHATTKVDIGYFKTEFILSQHCINIRGVIVDILNNELNYRNGEFNRNSMIFQLCMEDMKISPAAILLQIGSCVNVNDLREKILNTAKTEDRDDGYSARREYTVSWPKASNASIDRVKILCKLLQNIDSIIFFLDNLKGQETKLNADTAQQREFESNVDSLILGDNI</sequence>
<name>E3HNQ2_ACHXA</name>
<reference evidence="1 2" key="1">
    <citation type="journal article" date="2011" name="J. Bacteriol.">
        <title>Complete genome sequence of the haloaromatic acid-degrading bacterium Achromobacter xylosoxidans A8.</title>
        <authorList>
            <person name="Strnad H."/>
            <person name="Ridl J."/>
            <person name="Paces J."/>
            <person name="Kolar M."/>
            <person name="Vlcek C."/>
            <person name="Paces V."/>
        </authorList>
    </citation>
    <scope>NUCLEOTIDE SEQUENCE [LARGE SCALE GENOMIC DNA]</scope>
    <source>
        <strain evidence="1 2">A8</strain>
    </source>
</reference>
<dbReference type="RefSeq" id="WP_013394405.1">
    <property type="nucleotide sequence ID" value="NC_014640.1"/>
</dbReference>
<dbReference type="KEGG" id="axy:AXYL_03771"/>
<dbReference type="Proteomes" id="UP000006876">
    <property type="component" value="Chromosome"/>
</dbReference>
<organism evidence="1 2">
    <name type="scientific">Achromobacter xylosoxidans (strain A8)</name>
    <dbReference type="NCBI Taxonomy" id="762376"/>
    <lineage>
        <taxon>Bacteria</taxon>
        <taxon>Pseudomonadati</taxon>
        <taxon>Pseudomonadota</taxon>
        <taxon>Betaproteobacteria</taxon>
        <taxon>Burkholderiales</taxon>
        <taxon>Alcaligenaceae</taxon>
        <taxon>Achromobacter</taxon>
    </lineage>
</organism>
<gene>
    <name evidence="1" type="ordered locus">AXYL_03771</name>
</gene>
<evidence type="ECO:0000313" key="2">
    <source>
        <dbReference type="Proteomes" id="UP000006876"/>
    </source>
</evidence>
<evidence type="ECO:0000313" key="1">
    <source>
        <dbReference type="EMBL" id="ADP17091.1"/>
    </source>
</evidence>
<proteinExistence type="predicted"/>
<dbReference type="EMBL" id="CP002287">
    <property type="protein sequence ID" value="ADP17091.1"/>
    <property type="molecule type" value="Genomic_DNA"/>
</dbReference>
<accession>E3HNQ2</accession>
<dbReference type="AlphaFoldDB" id="E3HNQ2"/>
<protein>
    <submittedName>
        <fullName evidence="1">Uncharacterized protein</fullName>
    </submittedName>
</protein>